<protein>
    <submittedName>
        <fullName evidence="1">Uncharacterized protein</fullName>
    </submittedName>
</protein>
<reference evidence="1" key="1">
    <citation type="submission" date="2014-09" db="EMBL/GenBank/DDBJ databases">
        <authorList>
            <person name="Magalhaes I.L.F."/>
            <person name="Oliveira U."/>
            <person name="Santos F.R."/>
            <person name="Vidigal T.H.D.A."/>
            <person name="Brescovit A.D."/>
            <person name="Santos A.J."/>
        </authorList>
    </citation>
    <scope>NUCLEOTIDE SEQUENCE</scope>
    <source>
        <tissue evidence="1">Shoot tissue taken approximately 20 cm above the soil surface</tissue>
    </source>
</reference>
<dbReference type="AlphaFoldDB" id="A0A0A9BN97"/>
<sequence length="29" mass="3365">MFFCCKLFVFKDYVPKLLGIQLGASRQVI</sequence>
<reference evidence="1" key="2">
    <citation type="journal article" date="2015" name="Data Brief">
        <title>Shoot transcriptome of the giant reed, Arundo donax.</title>
        <authorList>
            <person name="Barrero R.A."/>
            <person name="Guerrero F.D."/>
            <person name="Moolhuijzen P."/>
            <person name="Goolsby J.A."/>
            <person name="Tidwell J."/>
            <person name="Bellgard S.E."/>
            <person name="Bellgard M.I."/>
        </authorList>
    </citation>
    <scope>NUCLEOTIDE SEQUENCE</scope>
    <source>
        <tissue evidence="1">Shoot tissue taken approximately 20 cm above the soil surface</tissue>
    </source>
</reference>
<dbReference type="EMBL" id="GBRH01232451">
    <property type="protein sequence ID" value="JAD65444.1"/>
    <property type="molecule type" value="Transcribed_RNA"/>
</dbReference>
<accession>A0A0A9BN97</accession>
<evidence type="ECO:0000313" key="1">
    <source>
        <dbReference type="EMBL" id="JAD65444.1"/>
    </source>
</evidence>
<proteinExistence type="predicted"/>
<organism evidence="1">
    <name type="scientific">Arundo donax</name>
    <name type="common">Giant reed</name>
    <name type="synonym">Donax arundinaceus</name>
    <dbReference type="NCBI Taxonomy" id="35708"/>
    <lineage>
        <taxon>Eukaryota</taxon>
        <taxon>Viridiplantae</taxon>
        <taxon>Streptophyta</taxon>
        <taxon>Embryophyta</taxon>
        <taxon>Tracheophyta</taxon>
        <taxon>Spermatophyta</taxon>
        <taxon>Magnoliopsida</taxon>
        <taxon>Liliopsida</taxon>
        <taxon>Poales</taxon>
        <taxon>Poaceae</taxon>
        <taxon>PACMAD clade</taxon>
        <taxon>Arundinoideae</taxon>
        <taxon>Arundineae</taxon>
        <taxon>Arundo</taxon>
    </lineage>
</organism>
<name>A0A0A9BN97_ARUDO</name>